<sequence length="443" mass="46565">MSNQELQERKLAAFARGQGNVYPVFVSRAENAEVWDVEGNRYIDLGTGIAVCNTGHSHPAVVEAVRKQVAAFSHTCVMINPYEVAVELAEKLTRLAPGASAKKAMFVTTGAEAVENCVKIARASTGRRGVIAFTGGFHGRTNLTMGLTGKVAPYKHLFGPFPADLYHAPFPIAAHDVSVDDALRGLQHVFKASIAPSDVAAIIIEPVQGEGGFYPAPAEFLLALRAICDQHGILLIADEIQTGFARTGKMFAFEHADVEPDLMTMAKGIAGGFPLAAVVGKAEIMDAPLPGGLGGTYGGSPVACAAALAVLRVIEQEELMRRAGEIGAAFASRLRSLQQEFPSLILEVRQVGAMIALELVTGFAPSSASAGGGGSAADVGEPNVALTQRCIQLAPSHGLILLACGYYGNVLRFLPPLTMSDDLVAEALDKFEVLFRAAISPEG</sequence>
<accession>A0A432XD73</accession>
<dbReference type="NCBIfam" id="TIGR00700">
    <property type="entry name" value="GABAtrnsam"/>
    <property type="match status" value="1"/>
</dbReference>
<organism evidence="7 8">
    <name type="scientific">Pseudidiomarina aquimaris</name>
    <dbReference type="NCBI Taxonomy" id="641841"/>
    <lineage>
        <taxon>Bacteria</taxon>
        <taxon>Pseudomonadati</taxon>
        <taxon>Pseudomonadota</taxon>
        <taxon>Gammaproteobacteria</taxon>
        <taxon>Alteromonadales</taxon>
        <taxon>Idiomarinaceae</taxon>
        <taxon>Pseudidiomarina</taxon>
    </lineage>
</organism>
<dbReference type="GO" id="GO:0009448">
    <property type="term" value="P:gamma-aminobutyric acid metabolic process"/>
    <property type="evidence" value="ECO:0007669"/>
    <property type="project" value="InterPro"/>
</dbReference>
<dbReference type="AlphaFoldDB" id="A0A432XD73"/>
<dbReference type="Proteomes" id="UP000286678">
    <property type="component" value="Unassembled WGS sequence"/>
</dbReference>
<evidence type="ECO:0000256" key="2">
    <source>
        <dbReference type="ARBA" id="ARBA00008954"/>
    </source>
</evidence>
<dbReference type="CDD" id="cd00610">
    <property type="entry name" value="OAT_like"/>
    <property type="match status" value="1"/>
</dbReference>
<dbReference type="GO" id="GO:0042802">
    <property type="term" value="F:identical protein binding"/>
    <property type="evidence" value="ECO:0007669"/>
    <property type="project" value="TreeGrafter"/>
</dbReference>
<dbReference type="SUPFAM" id="SSF53383">
    <property type="entry name" value="PLP-dependent transferases"/>
    <property type="match status" value="1"/>
</dbReference>
<evidence type="ECO:0000256" key="5">
    <source>
        <dbReference type="ARBA" id="ARBA00022898"/>
    </source>
</evidence>
<evidence type="ECO:0000256" key="4">
    <source>
        <dbReference type="ARBA" id="ARBA00022679"/>
    </source>
</evidence>
<keyword evidence="4" id="KW-0808">Transferase</keyword>
<dbReference type="GO" id="GO:0030170">
    <property type="term" value="F:pyridoxal phosphate binding"/>
    <property type="evidence" value="ECO:0007669"/>
    <property type="project" value="InterPro"/>
</dbReference>
<name>A0A432XD73_9GAMM</name>
<dbReference type="InterPro" id="IPR050103">
    <property type="entry name" value="Class-III_PLP-dep_AT"/>
</dbReference>
<dbReference type="OrthoDB" id="9801052at2"/>
<dbReference type="InterPro" id="IPR015421">
    <property type="entry name" value="PyrdxlP-dep_Trfase_major"/>
</dbReference>
<dbReference type="PROSITE" id="PS00600">
    <property type="entry name" value="AA_TRANSFER_CLASS_3"/>
    <property type="match status" value="1"/>
</dbReference>
<dbReference type="Gene3D" id="3.90.1150.10">
    <property type="entry name" value="Aspartate Aminotransferase, domain 1"/>
    <property type="match status" value="1"/>
</dbReference>
<dbReference type="FunFam" id="3.40.640.10:FF:000013">
    <property type="entry name" value="4-aminobutyrate aminotransferase"/>
    <property type="match status" value="1"/>
</dbReference>
<keyword evidence="8" id="KW-1185">Reference proteome</keyword>
<comment type="similarity">
    <text evidence="2 6">Belongs to the class-III pyridoxal-phosphate-dependent aminotransferase family.</text>
</comment>
<evidence type="ECO:0000256" key="3">
    <source>
        <dbReference type="ARBA" id="ARBA00022576"/>
    </source>
</evidence>
<evidence type="ECO:0000256" key="6">
    <source>
        <dbReference type="RuleBase" id="RU003560"/>
    </source>
</evidence>
<dbReference type="Gene3D" id="3.40.640.10">
    <property type="entry name" value="Type I PLP-dependent aspartate aminotransferase-like (Major domain)"/>
    <property type="match status" value="1"/>
</dbReference>
<comment type="caution">
    <text evidence="7">The sequence shown here is derived from an EMBL/GenBank/DDBJ whole genome shotgun (WGS) entry which is preliminary data.</text>
</comment>
<dbReference type="PANTHER" id="PTHR11986">
    <property type="entry name" value="AMINOTRANSFERASE CLASS III"/>
    <property type="match status" value="1"/>
</dbReference>
<dbReference type="RefSeq" id="WP_126834509.1">
    <property type="nucleotide sequence ID" value="NZ_PIPT01000008.1"/>
</dbReference>
<dbReference type="Pfam" id="PF00202">
    <property type="entry name" value="Aminotran_3"/>
    <property type="match status" value="1"/>
</dbReference>
<evidence type="ECO:0000313" key="7">
    <source>
        <dbReference type="EMBL" id="RUO46691.1"/>
    </source>
</evidence>
<dbReference type="EMBL" id="PIPT01000008">
    <property type="protein sequence ID" value="RUO46691.1"/>
    <property type="molecule type" value="Genomic_DNA"/>
</dbReference>
<evidence type="ECO:0000256" key="1">
    <source>
        <dbReference type="ARBA" id="ARBA00001933"/>
    </source>
</evidence>
<dbReference type="InterPro" id="IPR049704">
    <property type="entry name" value="Aminotrans_3_PPA_site"/>
</dbReference>
<keyword evidence="3" id="KW-0032">Aminotransferase</keyword>
<dbReference type="InterPro" id="IPR004632">
    <property type="entry name" value="4NH2But_aminotransferase_bac"/>
</dbReference>
<reference evidence="8" key="1">
    <citation type="journal article" date="2018" name="Front. Microbiol.">
        <title>Genome-Based Analysis Reveals the Taxonomy and Diversity of the Family Idiomarinaceae.</title>
        <authorList>
            <person name="Liu Y."/>
            <person name="Lai Q."/>
            <person name="Shao Z."/>
        </authorList>
    </citation>
    <scope>NUCLEOTIDE SEQUENCE [LARGE SCALE GENOMIC DNA]</scope>
    <source>
        <strain evidence="8">SW15</strain>
    </source>
</reference>
<gene>
    <name evidence="7" type="primary">gabT</name>
    <name evidence="7" type="ORF">CWE21_10405</name>
</gene>
<dbReference type="InterPro" id="IPR005814">
    <property type="entry name" value="Aminotrans_3"/>
</dbReference>
<protein>
    <submittedName>
        <fullName evidence="7">4-aminobutyrate--2-oxoglutarate transaminase</fullName>
    </submittedName>
</protein>
<comment type="cofactor">
    <cofactor evidence="1">
        <name>pyridoxal 5'-phosphate</name>
        <dbReference type="ChEBI" id="CHEBI:597326"/>
    </cofactor>
</comment>
<dbReference type="InterPro" id="IPR015424">
    <property type="entry name" value="PyrdxlP-dep_Trfase"/>
</dbReference>
<dbReference type="InterPro" id="IPR015422">
    <property type="entry name" value="PyrdxlP-dep_Trfase_small"/>
</dbReference>
<keyword evidence="5 6" id="KW-0663">Pyridoxal phosphate</keyword>
<proteinExistence type="inferred from homology"/>
<dbReference type="GO" id="GO:0034386">
    <property type="term" value="F:4-aminobutyrate:2-oxoglutarate transaminase activity"/>
    <property type="evidence" value="ECO:0007669"/>
    <property type="project" value="InterPro"/>
</dbReference>
<evidence type="ECO:0000313" key="8">
    <source>
        <dbReference type="Proteomes" id="UP000286678"/>
    </source>
</evidence>